<dbReference type="RefSeq" id="YP_009949967.1">
    <property type="nucleotide sequence ID" value="NC_051586.1"/>
</dbReference>
<gene>
    <name evidence="1" type="primary">17</name>
    <name evidence="1" type="ORF">PBI_IMVUBU_17</name>
</gene>
<proteinExistence type="predicted"/>
<dbReference type="Proteomes" id="UP000464404">
    <property type="component" value="Segment"/>
</dbReference>
<reference evidence="1 2" key="1">
    <citation type="submission" date="2019-12" db="EMBL/GenBank/DDBJ databases">
        <authorList>
            <person name="Garlena R.A."/>
            <person name="Russell D.A."/>
            <person name="Pope W.H."/>
            <person name="Jacobs-Sera D."/>
            <person name="Hatfull G.F."/>
        </authorList>
    </citation>
    <scope>NUCLEOTIDE SEQUENCE [LARGE SCALE GENOMIC DNA]</scope>
</reference>
<sequence length="169" mass="18407">MPDNVREIIGTAQAVVLEFFGPDAAVKAKVGTVPEVRLFAGDGIPLAAWNSIGGCGDVFAWVRVVRRYRTRTFPTPTIDASPCSLTKAVALEIGVASCASMEETPRWEDYAREADESMDTAWRLEEALCVLSKRLKRDDSERQTGTDTVTPYGPDGGVLAWTGVLYATY</sequence>
<evidence type="ECO:0000313" key="2">
    <source>
        <dbReference type="Proteomes" id="UP000464404"/>
    </source>
</evidence>
<protein>
    <submittedName>
        <fullName evidence="1">Uncharacterized protein</fullName>
    </submittedName>
</protein>
<name>A0A6B9LDM7_9CAUD</name>
<dbReference type="EMBL" id="MN813693">
    <property type="protein sequence ID" value="QHB37758.1"/>
    <property type="molecule type" value="Genomic_DNA"/>
</dbReference>
<evidence type="ECO:0000313" key="1">
    <source>
        <dbReference type="EMBL" id="QHB37758.1"/>
    </source>
</evidence>
<dbReference type="KEGG" id="vg:60321377"/>
<dbReference type="GeneID" id="60321377"/>
<keyword evidence="2" id="KW-1185">Reference proteome</keyword>
<accession>A0A6B9LDM7</accession>
<organism evidence="1 2">
    <name type="scientific">Mycobacterium phage Imvubu</name>
    <dbReference type="NCBI Taxonomy" id="2686233"/>
    <lineage>
        <taxon>Viruses</taxon>
        <taxon>Duplodnaviria</taxon>
        <taxon>Heunggongvirae</taxon>
        <taxon>Uroviricota</taxon>
        <taxon>Caudoviricetes</taxon>
        <taxon>Bclasvirinae</taxon>
        <taxon>Imvubuvirus</taxon>
        <taxon>Imvubuvirus imvubu</taxon>
    </lineage>
</organism>